<dbReference type="Proteomes" id="UP001138961">
    <property type="component" value="Unassembled WGS sequence"/>
</dbReference>
<sequence>MRTKMKKYATAGLTFSAALGIGTVMQYGDALASRIGGDDAPQAMTQPPVRTATAAPGMIPLPKAAPEPAVAIEPVAATPSAPVLQTPEAMPLPQIKSVEAAPEVVAEPEGEIEVEIADCNPKMAAQVLPIAMVQITLTDTCRPNEAVTIHHRGMMFQNLTDDDGALVVTVPALARNALFVADFGTGLGAAASADVSDIDQYDRAVLQWQGAEDIQLHALEFGAAYFEDGHIWNGATGDLAAAEFGTGGVLTPLGDPAISDGFMAEVYTFPSGSNARDGNVALSVEAEVTAGNCGRQVAAQSLQVVPGKPTDATDLVMSMPDCDAVGEFLVLNNMFEDLTLAAR</sequence>
<proteinExistence type="predicted"/>
<dbReference type="EMBL" id="JAJATZ010000003">
    <property type="protein sequence ID" value="MCB5199257.1"/>
    <property type="molecule type" value="Genomic_DNA"/>
</dbReference>
<name>A0ABS8BU39_9RHOB</name>
<evidence type="ECO:0000313" key="2">
    <source>
        <dbReference type="Proteomes" id="UP001138961"/>
    </source>
</evidence>
<comment type="caution">
    <text evidence="1">The sequence shown here is derived from an EMBL/GenBank/DDBJ whole genome shotgun (WGS) entry which is preliminary data.</text>
</comment>
<reference evidence="1" key="1">
    <citation type="submission" date="2021-10" db="EMBL/GenBank/DDBJ databases">
        <title>Loktanella gaetbuli sp. nov., isolated from a tidal flat.</title>
        <authorList>
            <person name="Park S."/>
            <person name="Yoon J.-H."/>
        </authorList>
    </citation>
    <scope>NUCLEOTIDE SEQUENCE</scope>
    <source>
        <strain evidence="1">TSTF-M6</strain>
    </source>
</reference>
<protein>
    <recommendedName>
        <fullName evidence="3">Translocase</fullName>
    </recommendedName>
</protein>
<evidence type="ECO:0000313" key="1">
    <source>
        <dbReference type="EMBL" id="MCB5199257.1"/>
    </source>
</evidence>
<evidence type="ECO:0008006" key="3">
    <source>
        <dbReference type="Google" id="ProtNLM"/>
    </source>
</evidence>
<organism evidence="1 2">
    <name type="scientific">Loktanella gaetbuli</name>
    <dbReference type="NCBI Taxonomy" id="2881335"/>
    <lineage>
        <taxon>Bacteria</taxon>
        <taxon>Pseudomonadati</taxon>
        <taxon>Pseudomonadota</taxon>
        <taxon>Alphaproteobacteria</taxon>
        <taxon>Rhodobacterales</taxon>
        <taxon>Roseobacteraceae</taxon>
        <taxon>Loktanella</taxon>
    </lineage>
</organism>
<gene>
    <name evidence="1" type="ORF">LGQ03_08385</name>
</gene>
<dbReference type="RefSeq" id="WP_226748041.1">
    <property type="nucleotide sequence ID" value="NZ_JAJATZ010000003.1"/>
</dbReference>
<accession>A0ABS8BU39</accession>
<keyword evidence="2" id="KW-1185">Reference proteome</keyword>